<comment type="caution">
    <text evidence="5">The sequence shown here is derived from an EMBL/GenBank/DDBJ whole genome shotgun (WGS) entry which is preliminary data.</text>
</comment>
<dbReference type="SUPFAM" id="SSF51445">
    <property type="entry name" value="(Trans)glycosidases"/>
    <property type="match status" value="3"/>
</dbReference>
<proteinExistence type="predicted"/>
<dbReference type="InterPro" id="IPR001223">
    <property type="entry name" value="Glyco_hydro18_cat"/>
</dbReference>
<dbReference type="EMBL" id="JAJSOF020000031">
    <property type="protein sequence ID" value="KAJ4430973.1"/>
    <property type="molecule type" value="Genomic_DNA"/>
</dbReference>
<feature type="domain" description="GH18" evidence="4">
    <location>
        <begin position="1"/>
        <end position="96"/>
    </location>
</feature>
<accession>A0ABQ8SAM8</accession>
<dbReference type="InterPro" id="IPR011583">
    <property type="entry name" value="Chitinase_II/V-like_cat"/>
</dbReference>
<dbReference type="Gene3D" id="3.10.50.10">
    <property type="match status" value="2"/>
</dbReference>
<dbReference type="PANTHER" id="PTHR11177:SF359">
    <property type="entry name" value="CHITINASE 10-RELATED"/>
    <property type="match status" value="1"/>
</dbReference>
<organism evidence="5 6">
    <name type="scientific">Periplaneta americana</name>
    <name type="common">American cockroach</name>
    <name type="synonym">Blatta americana</name>
    <dbReference type="NCBI Taxonomy" id="6978"/>
    <lineage>
        <taxon>Eukaryota</taxon>
        <taxon>Metazoa</taxon>
        <taxon>Ecdysozoa</taxon>
        <taxon>Arthropoda</taxon>
        <taxon>Hexapoda</taxon>
        <taxon>Insecta</taxon>
        <taxon>Pterygota</taxon>
        <taxon>Neoptera</taxon>
        <taxon>Polyneoptera</taxon>
        <taxon>Dictyoptera</taxon>
        <taxon>Blattodea</taxon>
        <taxon>Blattoidea</taxon>
        <taxon>Blattidae</taxon>
        <taxon>Blattinae</taxon>
        <taxon>Periplaneta</taxon>
    </lineage>
</organism>
<dbReference type="InterPro" id="IPR050314">
    <property type="entry name" value="Glycosyl_Hydrlase_18"/>
</dbReference>
<keyword evidence="6" id="KW-1185">Reference proteome</keyword>
<dbReference type="SUPFAM" id="SSF54556">
    <property type="entry name" value="Chitinase insertion domain"/>
    <property type="match status" value="2"/>
</dbReference>
<dbReference type="PANTHER" id="PTHR11177">
    <property type="entry name" value="CHITINASE"/>
    <property type="match status" value="1"/>
</dbReference>
<evidence type="ECO:0000313" key="6">
    <source>
        <dbReference type="Proteomes" id="UP001148838"/>
    </source>
</evidence>
<feature type="domain" description="GH18" evidence="4">
    <location>
        <begin position="529"/>
        <end position="646"/>
    </location>
</feature>
<evidence type="ECO:0000256" key="3">
    <source>
        <dbReference type="RuleBase" id="RU000489"/>
    </source>
</evidence>
<evidence type="ECO:0000313" key="5">
    <source>
        <dbReference type="EMBL" id="KAJ4430973.1"/>
    </source>
</evidence>
<dbReference type="InterPro" id="IPR017853">
    <property type="entry name" value="GH"/>
</dbReference>
<dbReference type="PROSITE" id="PS01095">
    <property type="entry name" value="GH18_1"/>
    <property type="match status" value="1"/>
</dbReference>
<dbReference type="InterPro" id="IPR001579">
    <property type="entry name" value="Glyco_hydro_18_chit_AS"/>
</dbReference>
<name>A0ABQ8SAM8_PERAM</name>
<evidence type="ECO:0000256" key="2">
    <source>
        <dbReference type="ARBA" id="ARBA00023295"/>
    </source>
</evidence>
<keyword evidence="2 3" id="KW-0326">Glycosidase</keyword>
<dbReference type="InterPro" id="IPR029070">
    <property type="entry name" value="Chitinase_insertion_sf"/>
</dbReference>
<dbReference type="Pfam" id="PF00704">
    <property type="entry name" value="Glyco_hydro_18"/>
    <property type="match status" value="3"/>
</dbReference>
<evidence type="ECO:0000256" key="1">
    <source>
        <dbReference type="ARBA" id="ARBA00022801"/>
    </source>
</evidence>
<evidence type="ECO:0000259" key="4">
    <source>
        <dbReference type="PROSITE" id="PS51910"/>
    </source>
</evidence>
<protein>
    <recommendedName>
        <fullName evidence="4">GH18 domain-containing protein</fullName>
    </recommendedName>
</protein>
<feature type="domain" description="GH18" evidence="4">
    <location>
        <begin position="121"/>
        <end position="495"/>
    </location>
</feature>
<dbReference type="SMART" id="SM00636">
    <property type="entry name" value="Glyco_18"/>
    <property type="match status" value="1"/>
</dbReference>
<reference evidence="5 6" key="1">
    <citation type="journal article" date="2022" name="Allergy">
        <title>Genome assembly and annotation of Periplaneta americana reveal a comprehensive cockroach allergen profile.</title>
        <authorList>
            <person name="Wang L."/>
            <person name="Xiong Q."/>
            <person name="Saelim N."/>
            <person name="Wang L."/>
            <person name="Nong W."/>
            <person name="Wan A.T."/>
            <person name="Shi M."/>
            <person name="Liu X."/>
            <person name="Cao Q."/>
            <person name="Hui J.H.L."/>
            <person name="Sookrung N."/>
            <person name="Leung T.F."/>
            <person name="Tungtrongchitr A."/>
            <person name="Tsui S.K.W."/>
        </authorList>
    </citation>
    <scope>NUCLEOTIDE SEQUENCE [LARGE SCALE GENOMIC DNA]</scope>
    <source>
        <strain evidence="5">PWHHKU_190912</strain>
    </source>
</reference>
<dbReference type="Gene3D" id="3.20.20.80">
    <property type="entry name" value="Glycosidases"/>
    <property type="match status" value="3"/>
</dbReference>
<keyword evidence="1 3" id="KW-0378">Hydrolase</keyword>
<sequence>MFLLLGYDVKALGENLDWVAVMTYDFHGQWDKKTGHVAPLYFHPDDDFFFFNAVSFLTQVSTFLFTNYSINYWISEGVPRRKIVMGMPLYGQSFQLAEPSTNGLNARAPGPGQAGEFTRAAGFLAYYESEYIRKMGLGGGMVWALDLDDFRNRCGEGAHPLLNTIREVLSEPLKEGEAGGDFTQFYEKVTAYKQKGLKVLVAIGGWNDSAGDKYSRLVNNPGSRARFISHIMSFIEKHNFDGLDLDWEYPKCWQVDCKKGPESDKPAFAAFVRELRAAFKPNGYLLTAAVSPSKVVIDSGYDVPTLSQNLDWIAVMTYDYHGQWDKITGHVAPMYPHPDDIDVTFNANFSINYWIKQGADPKKIVMGMPMYGQSFSLADNNNHGLNAPTYGGGEAGDSTRARGFLSYYEICTNIQKRGWKVVKDPAGRMGPYAYSRDQWVSFDDAAMIRYKATYIRQMGLGGGMIWALDLDDFRNTCSCEPYPLLRTINRILRGYPGPGPKCDITADSSKEDIFSAFLQVDCNVGPDSDKEGFADLVQELSMAFKPKGLLLSSAVSPSKVVIDVGKLKRELQNKSQYGYDVPKLSQYFDWISVMTYDFHGHWDKQTGHVAPLFYYPGDTYDYFNALSYLKIVEYSGVYWFKGLGYH</sequence>
<dbReference type="PROSITE" id="PS51910">
    <property type="entry name" value="GH18_2"/>
    <property type="match status" value="3"/>
</dbReference>
<gene>
    <name evidence="5" type="ORF">ANN_19566</name>
</gene>
<dbReference type="Proteomes" id="UP001148838">
    <property type="component" value="Unassembled WGS sequence"/>
</dbReference>